<dbReference type="SUPFAM" id="SSF52540">
    <property type="entry name" value="P-loop containing nucleoside triphosphate hydrolases"/>
    <property type="match status" value="1"/>
</dbReference>
<name>A0A382EDY6_9ZZZZ</name>
<dbReference type="EMBL" id="UINC01043943">
    <property type="protein sequence ID" value="SVB48695.1"/>
    <property type="molecule type" value="Genomic_DNA"/>
</dbReference>
<comment type="subcellular location">
    <subcellularLocation>
        <location evidence="1">Cytoplasm</location>
    </subcellularLocation>
</comment>
<dbReference type="InterPro" id="IPR027417">
    <property type="entry name" value="P-loop_NTPase"/>
</dbReference>
<evidence type="ECO:0000256" key="7">
    <source>
        <dbReference type="ARBA" id="ARBA00022741"/>
    </source>
</evidence>
<keyword evidence="9" id="KW-0460">Magnesium</keyword>
<evidence type="ECO:0000256" key="8">
    <source>
        <dbReference type="ARBA" id="ARBA00022840"/>
    </source>
</evidence>
<protein>
    <recommendedName>
        <fullName evidence="3">tRNA threonylcarbamoyladenosine biosynthesis protein TsaE</fullName>
    </recommendedName>
    <alternativeName>
        <fullName evidence="10">t(6)A37 threonylcarbamoyladenosine biosynthesis protein TsaE</fullName>
    </alternativeName>
</protein>
<comment type="similarity">
    <text evidence="2">Belongs to the TsaE family.</text>
</comment>
<evidence type="ECO:0000256" key="9">
    <source>
        <dbReference type="ARBA" id="ARBA00022842"/>
    </source>
</evidence>
<feature type="non-terminal residue" evidence="11">
    <location>
        <position position="1"/>
    </location>
</feature>
<gene>
    <name evidence="11" type="ORF">METZ01_LOCUS201549</name>
</gene>
<reference evidence="11" key="1">
    <citation type="submission" date="2018-05" db="EMBL/GenBank/DDBJ databases">
        <authorList>
            <person name="Lanie J.A."/>
            <person name="Ng W.-L."/>
            <person name="Kazmierczak K.M."/>
            <person name="Andrzejewski T.M."/>
            <person name="Davidsen T.M."/>
            <person name="Wayne K.J."/>
            <person name="Tettelin H."/>
            <person name="Glass J.I."/>
            <person name="Rusch D."/>
            <person name="Podicherti R."/>
            <person name="Tsui H.-C.T."/>
            <person name="Winkler M.E."/>
        </authorList>
    </citation>
    <scope>NUCLEOTIDE SEQUENCE</scope>
</reference>
<evidence type="ECO:0000256" key="6">
    <source>
        <dbReference type="ARBA" id="ARBA00022723"/>
    </source>
</evidence>
<evidence type="ECO:0000256" key="4">
    <source>
        <dbReference type="ARBA" id="ARBA00022490"/>
    </source>
</evidence>
<keyword evidence="5" id="KW-0819">tRNA processing</keyword>
<organism evidence="11">
    <name type="scientific">marine metagenome</name>
    <dbReference type="NCBI Taxonomy" id="408172"/>
    <lineage>
        <taxon>unclassified sequences</taxon>
        <taxon>metagenomes</taxon>
        <taxon>ecological metagenomes</taxon>
    </lineage>
</organism>
<evidence type="ECO:0000256" key="3">
    <source>
        <dbReference type="ARBA" id="ARBA00019010"/>
    </source>
</evidence>
<dbReference type="PANTHER" id="PTHR33540">
    <property type="entry name" value="TRNA THREONYLCARBAMOYLADENOSINE BIOSYNTHESIS PROTEIN TSAE"/>
    <property type="match status" value="1"/>
</dbReference>
<evidence type="ECO:0000256" key="2">
    <source>
        <dbReference type="ARBA" id="ARBA00007599"/>
    </source>
</evidence>
<evidence type="ECO:0000256" key="1">
    <source>
        <dbReference type="ARBA" id="ARBA00004496"/>
    </source>
</evidence>
<evidence type="ECO:0000313" key="11">
    <source>
        <dbReference type="EMBL" id="SVB48695.1"/>
    </source>
</evidence>
<dbReference type="PANTHER" id="PTHR33540:SF2">
    <property type="entry name" value="TRNA THREONYLCARBAMOYLADENOSINE BIOSYNTHESIS PROTEIN TSAE"/>
    <property type="match status" value="1"/>
</dbReference>
<evidence type="ECO:0000256" key="10">
    <source>
        <dbReference type="ARBA" id="ARBA00032441"/>
    </source>
</evidence>
<dbReference type="GO" id="GO:0046872">
    <property type="term" value="F:metal ion binding"/>
    <property type="evidence" value="ECO:0007669"/>
    <property type="project" value="UniProtKB-KW"/>
</dbReference>
<dbReference type="GO" id="GO:0005524">
    <property type="term" value="F:ATP binding"/>
    <property type="evidence" value="ECO:0007669"/>
    <property type="project" value="UniProtKB-KW"/>
</dbReference>
<keyword evidence="6" id="KW-0479">Metal-binding</keyword>
<keyword evidence="7" id="KW-0547">Nucleotide-binding</keyword>
<evidence type="ECO:0000256" key="5">
    <source>
        <dbReference type="ARBA" id="ARBA00022694"/>
    </source>
</evidence>
<dbReference type="InterPro" id="IPR003442">
    <property type="entry name" value="T6A_TsaE"/>
</dbReference>
<accession>A0A382EDY6</accession>
<dbReference type="NCBIfam" id="TIGR00150">
    <property type="entry name" value="T6A_YjeE"/>
    <property type="match status" value="1"/>
</dbReference>
<dbReference type="Gene3D" id="3.40.50.300">
    <property type="entry name" value="P-loop containing nucleotide triphosphate hydrolases"/>
    <property type="match status" value="1"/>
</dbReference>
<keyword evidence="8" id="KW-0067">ATP-binding</keyword>
<dbReference type="Pfam" id="PF02367">
    <property type="entry name" value="TsaE"/>
    <property type="match status" value="1"/>
</dbReference>
<keyword evidence="4" id="KW-0963">Cytoplasm</keyword>
<sequence length="143" mass="15520">VDEGQLQKVARGVAPQLRPGDLIFLSGDLGTGKTTFARATIQELGFKGVVSSPTFTLVETYQTRSGPVIHIDLYRLEHEAELETIGIRDHLDGESICLIEWPQKGAGLLPVPDIMIGLEYAGARRRVTVTGRPGRTLNLGIAE</sequence>
<dbReference type="AlphaFoldDB" id="A0A382EDY6"/>
<proteinExistence type="inferred from homology"/>
<dbReference type="GO" id="GO:0002949">
    <property type="term" value="P:tRNA threonylcarbamoyladenosine modification"/>
    <property type="evidence" value="ECO:0007669"/>
    <property type="project" value="InterPro"/>
</dbReference>
<dbReference type="GO" id="GO:0005737">
    <property type="term" value="C:cytoplasm"/>
    <property type="evidence" value="ECO:0007669"/>
    <property type="project" value="UniProtKB-SubCell"/>
</dbReference>